<dbReference type="GO" id="GO:0032259">
    <property type="term" value="P:methylation"/>
    <property type="evidence" value="ECO:0007669"/>
    <property type="project" value="UniProtKB-KW"/>
</dbReference>
<protein>
    <submittedName>
        <fullName evidence="2">Methyltransferase domain protein</fullName>
    </submittedName>
</protein>
<name>A0A1J5T5E0_9ZZZZ</name>
<dbReference type="AlphaFoldDB" id="A0A1J5T5E0"/>
<dbReference type="GO" id="GO:0008168">
    <property type="term" value="F:methyltransferase activity"/>
    <property type="evidence" value="ECO:0007669"/>
    <property type="project" value="UniProtKB-KW"/>
</dbReference>
<evidence type="ECO:0000259" key="1">
    <source>
        <dbReference type="Pfam" id="PF08242"/>
    </source>
</evidence>
<keyword evidence="2" id="KW-0489">Methyltransferase</keyword>
<dbReference type="InterPro" id="IPR013217">
    <property type="entry name" value="Methyltransf_12"/>
</dbReference>
<feature type="domain" description="Methyltransferase type 12" evidence="1">
    <location>
        <begin position="56"/>
        <end position="144"/>
    </location>
</feature>
<dbReference type="Gene3D" id="3.40.50.150">
    <property type="entry name" value="Vaccinia Virus protein VP39"/>
    <property type="match status" value="1"/>
</dbReference>
<dbReference type="Pfam" id="PF08242">
    <property type="entry name" value="Methyltransf_12"/>
    <property type="match status" value="1"/>
</dbReference>
<proteinExistence type="predicted"/>
<comment type="caution">
    <text evidence="2">The sequence shown here is derived from an EMBL/GenBank/DDBJ whole genome shotgun (WGS) entry which is preliminary data.</text>
</comment>
<dbReference type="EMBL" id="MLJW01000020">
    <property type="protein sequence ID" value="OIR11456.1"/>
    <property type="molecule type" value="Genomic_DNA"/>
</dbReference>
<evidence type="ECO:0000313" key="2">
    <source>
        <dbReference type="EMBL" id="OIR11456.1"/>
    </source>
</evidence>
<dbReference type="CDD" id="cd02440">
    <property type="entry name" value="AdoMet_MTases"/>
    <property type="match status" value="1"/>
</dbReference>
<dbReference type="SUPFAM" id="SSF53335">
    <property type="entry name" value="S-adenosyl-L-methionine-dependent methyltransferases"/>
    <property type="match status" value="1"/>
</dbReference>
<dbReference type="InterPro" id="IPR029063">
    <property type="entry name" value="SAM-dependent_MTases_sf"/>
</dbReference>
<accession>A0A1J5T5E0</accession>
<organism evidence="2">
    <name type="scientific">mine drainage metagenome</name>
    <dbReference type="NCBI Taxonomy" id="410659"/>
    <lineage>
        <taxon>unclassified sequences</taxon>
        <taxon>metagenomes</taxon>
        <taxon>ecological metagenomes</taxon>
    </lineage>
</organism>
<gene>
    <name evidence="2" type="ORF">GALL_69490</name>
</gene>
<keyword evidence="2" id="KW-0808">Transferase</keyword>
<reference evidence="2" key="1">
    <citation type="submission" date="2016-10" db="EMBL/GenBank/DDBJ databases">
        <title>Sequence of Gallionella enrichment culture.</title>
        <authorList>
            <person name="Poehlein A."/>
            <person name="Muehling M."/>
            <person name="Daniel R."/>
        </authorList>
    </citation>
    <scope>NUCLEOTIDE SEQUENCE</scope>
</reference>
<sequence length="213" mass="24973">MSAHKYTAIIEHYEDCLERHGDTHLGVDWPNQRDVEKRYRVMLEVVREDCMGLTLLDFGCGASHLYPYLLNSRFAALEYHGLDASPAFCELSRSKFPQVDFACLDVLEAPEQLGKFDYVVMNGVFTEKRELTFDEMFEYFKRVLRTVFPKVRRGLAFNVMSKAVDWERDDLFHLPADPLIAFLTKELSRHFVIRNDYGLYEYTVYVYKEAIHG</sequence>